<organism evidence="1 2">
    <name type="scientific">Eleusine coracana subsp. coracana</name>
    <dbReference type="NCBI Taxonomy" id="191504"/>
    <lineage>
        <taxon>Eukaryota</taxon>
        <taxon>Viridiplantae</taxon>
        <taxon>Streptophyta</taxon>
        <taxon>Embryophyta</taxon>
        <taxon>Tracheophyta</taxon>
        <taxon>Spermatophyta</taxon>
        <taxon>Magnoliopsida</taxon>
        <taxon>Liliopsida</taxon>
        <taxon>Poales</taxon>
        <taxon>Poaceae</taxon>
        <taxon>PACMAD clade</taxon>
        <taxon>Chloridoideae</taxon>
        <taxon>Cynodonteae</taxon>
        <taxon>Eleusininae</taxon>
        <taxon>Eleusine</taxon>
    </lineage>
</organism>
<evidence type="ECO:0000313" key="1">
    <source>
        <dbReference type="EMBL" id="GJN33056.1"/>
    </source>
</evidence>
<evidence type="ECO:0000313" key="2">
    <source>
        <dbReference type="Proteomes" id="UP001054889"/>
    </source>
</evidence>
<name>A0AAV5FDM2_ELECO</name>
<accession>A0AAV5FDM2</accession>
<comment type="caution">
    <text evidence="1">The sequence shown here is derived from an EMBL/GenBank/DDBJ whole genome shotgun (WGS) entry which is preliminary data.</text>
</comment>
<dbReference type="Proteomes" id="UP001054889">
    <property type="component" value="Unassembled WGS sequence"/>
</dbReference>
<dbReference type="EMBL" id="BQKI01000084">
    <property type="protein sequence ID" value="GJN33056.1"/>
    <property type="molecule type" value="Genomic_DNA"/>
</dbReference>
<keyword evidence="2" id="KW-1185">Reference proteome</keyword>
<reference evidence="1" key="1">
    <citation type="journal article" date="2018" name="DNA Res.">
        <title>Multiple hybrid de novo genome assembly of finger millet, an orphan allotetraploid crop.</title>
        <authorList>
            <person name="Hatakeyama M."/>
            <person name="Aluri S."/>
            <person name="Balachadran M.T."/>
            <person name="Sivarajan S.R."/>
            <person name="Patrignani A."/>
            <person name="Gruter S."/>
            <person name="Poveda L."/>
            <person name="Shimizu-Inatsugi R."/>
            <person name="Baeten J."/>
            <person name="Francoijs K.J."/>
            <person name="Nataraja K.N."/>
            <person name="Reddy Y.A.N."/>
            <person name="Phadnis S."/>
            <person name="Ravikumar R.L."/>
            <person name="Schlapbach R."/>
            <person name="Sreeman S.M."/>
            <person name="Shimizu K.K."/>
        </authorList>
    </citation>
    <scope>NUCLEOTIDE SEQUENCE</scope>
</reference>
<dbReference type="AlphaFoldDB" id="A0AAV5FDM2"/>
<sequence length="93" mass="9765">MLRAAAAENRRPPTIPAAGLSVICIPASVPGGWRRGTNKLPWTMVQYSSKLRLTACSLGSDAATGAHLERRAIDASQREAGRDGGEIPVQAAL</sequence>
<protein>
    <submittedName>
        <fullName evidence="1">Uncharacterized protein</fullName>
    </submittedName>
</protein>
<proteinExistence type="predicted"/>
<gene>
    <name evidence="1" type="primary">gb21614</name>
    <name evidence="1" type="ORF">PR202_gb21614</name>
</gene>
<reference evidence="1" key="2">
    <citation type="submission" date="2021-12" db="EMBL/GenBank/DDBJ databases">
        <title>Resequencing data analysis of finger millet.</title>
        <authorList>
            <person name="Hatakeyama M."/>
            <person name="Aluri S."/>
            <person name="Balachadran M.T."/>
            <person name="Sivarajan S.R."/>
            <person name="Poveda L."/>
            <person name="Shimizu-Inatsugi R."/>
            <person name="Schlapbach R."/>
            <person name="Sreeman S.M."/>
            <person name="Shimizu K.K."/>
        </authorList>
    </citation>
    <scope>NUCLEOTIDE SEQUENCE</scope>
</reference>